<evidence type="ECO:0000256" key="1">
    <source>
        <dbReference type="SAM" id="MobiDB-lite"/>
    </source>
</evidence>
<dbReference type="EMBL" id="CR555307">
    <property type="protein sequence ID" value="CAI10437.1"/>
    <property type="molecule type" value="Genomic_DNA"/>
</dbReference>
<dbReference type="Proteomes" id="UP000006552">
    <property type="component" value="Plasmid 1"/>
</dbReference>
<dbReference type="Gene3D" id="1.10.10.2830">
    <property type="match status" value="1"/>
</dbReference>
<dbReference type="RefSeq" id="WP_011254742.1">
    <property type="nucleotide sequence ID" value="NC_006823.1"/>
</dbReference>
<dbReference type="GO" id="GO:0045881">
    <property type="term" value="P:positive regulation of sporulation resulting in formation of a cellular spore"/>
    <property type="evidence" value="ECO:0007669"/>
    <property type="project" value="TreeGrafter"/>
</dbReference>
<gene>
    <name evidence="3" type="ORF">p1B250</name>
</gene>
<keyword evidence="4" id="KW-1185">Reference proteome</keyword>
<dbReference type="OrthoDB" id="6846089at2"/>
<dbReference type="Pfam" id="PF17762">
    <property type="entry name" value="HTH_ParB"/>
    <property type="match status" value="1"/>
</dbReference>
<dbReference type="PANTHER" id="PTHR33375">
    <property type="entry name" value="CHROMOSOME-PARTITIONING PROTEIN PARB-RELATED"/>
    <property type="match status" value="1"/>
</dbReference>
<sequence length="327" mass="35933">MIENLDSLESDFEVQLTPGSVKTAMTAVDAKSRDLWQVPIEAIRVIPGFNVRVKNTSYDQHIEDLAESILREGFKPDKPLAGYVSQEDGVNVISVVDGHCRLEAVRIAISRGAEISRLPVVVSPPGTTMEDLTVSLVSSNSGKELTPYEISMVVRRLVKFGWETQEIAAKLGFTQRYVAGLLQLASAPLEIRKMVMEERIAARMAIDAMRDHGDKALAFLLRAEKLANARGQRRVTNKFAPGRAFKKAITKNAPVMAKAIEDLRRDPGYAALGDEVKAQIEKVLEAFEQARKNEADAEEEAEGASEPRQNDEAASGIPNDAEDLFAD</sequence>
<keyword evidence="3" id="KW-0614">Plasmid</keyword>
<dbReference type="PANTHER" id="PTHR33375:SF1">
    <property type="entry name" value="CHROMOSOME-PARTITIONING PROTEIN PARB-RELATED"/>
    <property type="match status" value="1"/>
</dbReference>
<dbReference type="AlphaFoldDB" id="Q5NWX7"/>
<evidence type="ECO:0000313" key="4">
    <source>
        <dbReference type="Proteomes" id="UP000006552"/>
    </source>
</evidence>
<accession>Q5NWX7</accession>
<feature type="region of interest" description="Disordered" evidence="1">
    <location>
        <begin position="290"/>
        <end position="327"/>
    </location>
</feature>
<name>Q5NWX7_AROAE</name>
<dbReference type="GO" id="GO:0005694">
    <property type="term" value="C:chromosome"/>
    <property type="evidence" value="ECO:0007669"/>
    <property type="project" value="TreeGrafter"/>
</dbReference>
<dbReference type="InterPro" id="IPR036086">
    <property type="entry name" value="ParB/Sulfiredoxin_sf"/>
</dbReference>
<dbReference type="SUPFAM" id="SSF109709">
    <property type="entry name" value="KorB DNA-binding domain-like"/>
    <property type="match status" value="1"/>
</dbReference>
<dbReference type="InterPro" id="IPR050336">
    <property type="entry name" value="Chromosome_partition/occlusion"/>
</dbReference>
<dbReference type="HOGENOM" id="CLU_074358_0_0_4"/>
<dbReference type="SUPFAM" id="SSF110849">
    <property type="entry name" value="ParB/Sulfiredoxin"/>
    <property type="match status" value="1"/>
</dbReference>
<dbReference type="KEGG" id="eba:p1B250"/>
<evidence type="ECO:0000313" key="3">
    <source>
        <dbReference type="EMBL" id="CAI10437.1"/>
    </source>
</evidence>
<dbReference type="GO" id="GO:0007059">
    <property type="term" value="P:chromosome segregation"/>
    <property type="evidence" value="ECO:0007669"/>
    <property type="project" value="TreeGrafter"/>
</dbReference>
<evidence type="ECO:0000259" key="2">
    <source>
        <dbReference type="Pfam" id="PF17762"/>
    </source>
</evidence>
<dbReference type="InterPro" id="IPR041468">
    <property type="entry name" value="HTH_ParB/Spo0J"/>
</dbReference>
<geneLocation type="plasmid" evidence="4">
    <name>pAzo1</name>
</geneLocation>
<organism evidence="3 4">
    <name type="scientific">Aromatoleum aromaticum (strain DSM 19018 / LMG 30748 / EbN1)</name>
    <name type="common">Azoarcus sp. (strain EbN1)</name>
    <dbReference type="NCBI Taxonomy" id="76114"/>
    <lineage>
        <taxon>Bacteria</taxon>
        <taxon>Pseudomonadati</taxon>
        <taxon>Pseudomonadota</taxon>
        <taxon>Betaproteobacteria</taxon>
        <taxon>Rhodocyclales</taxon>
        <taxon>Rhodocyclaceae</taxon>
        <taxon>Aromatoleum</taxon>
    </lineage>
</organism>
<protein>
    <recommendedName>
        <fullName evidence="2">ParB/Spo0J HTH domain-containing protein</fullName>
    </recommendedName>
</protein>
<proteinExistence type="predicted"/>
<feature type="domain" description="ParB/Spo0J HTH" evidence="2">
    <location>
        <begin position="144"/>
        <end position="205"/>
    </location>
</feature>
<reference evidence="3 4" key="1">
    <citation type="journal article" date="2005" name="Arch. Microbiol.">
        <title>The genome sequence of an anaerobic aromatic-degrading denitrifying bacterium, strain EbN1.</title>
        <authorList>
            <person name="Rabus R."/>
            <person name="Kube M."/>
            <person name="Heider J."/>
            <person name="Beck A."/>
            <person name="Heitmann K."/>
            <person name="Widdel F."/>
            <person name="Reinhardt R."/>
        </authorList>
    </citation>
    <scope>NUCLEOTIDE SEQUENCE [LARGE SCALE GENOMIC DNA]</scope>
    <source>
        <strain evidence="3 4">EbN1</strain>
        <plasmid evidence="4">Plasmid pAzo1</plasmid>
    </source>
</reference>